<proteinExistence type="predicted"/>
<feature type="transmembrane region" description="Helical" evidence="1">
    <location>
        <begin position="62"/>
        <end position="89"/>
    </location>
</feature>
<sequence length="152" mass="16676">MDSRIVSTPSGTVPEQKKLISVKPIYIVLAVSVALLLLVGSVWGIVWLARTQAATVEAVRDVLLIALAIESCLFGIVLLFMLLTIVRLVNMLEFEIKPILEKTNETVGTIRGTTTFVSKNVVKPVTEARVHVAGIRRAFKALFGNPRNNLPR</sequence>
<dbReference type="AlphaFoldDB" id="A0A3B0VHM2"/>
<keyword evidence="1" id="KW-0472">Membrane</keyword>
<keyword evidence="1" id="KW-0812">Transmembrane</keyword>
<keyword evidence="1" id="KW-1133">Transmembrane helix</keyword>
<evidence type="ECO:0000313" key="2">
    <source>
        <dbReference type="EMBL" id="VAW38492.1"/>
    </source>
</evidence>
<feature type="transmembrane region" description="Helical" evidence="1">
    <location>
        <begin position="25"/>
        <end position="50"/>
    </location>
</feature>
<accession>A0A3B0VHM2</accession>
<gene>
    <name evidence="2" type="ORF">MNBD_CHLOROFLEXI01-1220</name>
</gene>
<organism evidence="2">
    <name type="scientific">hydrothermal vent metagenome</name>
    <dbReference type="NCBI Taxonomy" id="652676"/>
    <lineage>
        <taxon>unclassified sequences</taxon>
        <taxon>metagenomes</taxon>
        <taxon>ecological metagenomes</taxon>
    </lineage>
</organism>
<evidence type="ECO:0000256" key="1">
    <source>
        <dbReference type="SAM" id="Phobius"/>
    </source>
</evidence>
<protein>
    <submittedName>
        <fullName evidence="2">Uncharacterized protein</fullName>
    </submittedName>
</protein>
<dbReference type="EMBL" id="UOEU01000707">
    <property type="protein sequence ID" value="VAW38492.1"/>
    <property type="molecule type" value="Genomic_DNA"/>
</dbReference>
<reference evidence="2" key="1">
    <citation type="submission" date="2018-06" db="EMBL/GenBank/DDBJ databases">
        <authorList>
            <person name="Zhirakovskaya E."/>
        </authorList>
    </citation>
    <scope>NUCLEOTIDE SEQUENCE</scope>
</reference>
<name>A0A3B0VHM2_9ZZZZ</name>